<dbReference type="Proteomes" id="UP000292082">
    <property type="component" value="Unassembled WGS sequence"/>
</dbReference>
<name>A0A4V2K3Z5_9APHY</name>
<dbReference type="EMBL" id="ML145119">
    <property type="protein sequence ID" value="TBU58941.1"/>
    <property type="molecule type" value="Genomic_DNA"/>
</dbReference>
<protein>
    <submittedName>
        <fullName evidence="1">Uncharacterized protein</fullName>
    </submittedName>
</protein>
<gene>
    <name evidence="1" type="ORF">BD310DRAFT_926144</name>
</gene>
<reference evidence="1 2" key="1">
    <citation type="submission" date="2019-01" db="EMBL/GenBank/DDBJ databases">
        <title>Draft genome sequences of three monokaryotic isolates of the white-rot basidiomycete fungus Dichomitus squalens.</title>
        <authorList>
            <consortium name="DOE Joint Genome Institute"/>
            <person name="Lopez S.C."/>
            <person name="Andreopoulos B."/>
            <person name="Pangilinan J."/>
            <person name="Lipzen A."/>
            <person name="Riley R."/>
            <person name="Ahrendt S."/>
            <person name="Ng V."/>
            <person name="Barry K."/>
            <person name="Daum C."/>
            <person name="Grigoriev I.V."/>
            <person name="Hilden K.S."/>
            <person name="Makela M.R."/>
            <person name="de Vries R.P."/>
        </authorList>
    </citation>
    <scope>NUCLEOTIDE SEQUENCE [LARGE SCALE GENOMIC DNA]</scope>
    <source>
        <strain evidence="1 2">CBS 464.89</strain>
    </source>
</reference>
<sequence>MGPRGYGGERSNPMAYAVLRPFTDPVSGLLAAACAVLRVGVGVTDSSSLDCREKCWHCSLKGWRLGEAYPVKSRLHQRK</sequence>
<proteinExistence type="predicted"/>
<organism evidence="1 2">
    <name type="scientific">Dichomitus squalens</name>
    <dbReference type="NCBI Taxonomy" id="114155"/>
    <lineage>
        <taxon>Eukaryota</taxon>
        <taxon>Fungi</taxon>
        <taxon>Dikarya</taxon>
        <taxon>Basidiomycota</taxon>
        <taxon>Agaricomycotina</taxon>
        <taxon>Agaricomycetes</taxon>
        <taxon>Polyporales</taxon>
        <taxon>Polyporaceae</taxon>
        <taxon>Dichomitus</taxon>
    </lineage>
</organism>
<accession>A0A4V2K3Z5</accession>
<dbReference type="AlphaFoldDB" id="A0A4V2K3Z5"/>
<evidence type="ECO:0000313" key="2">
    <source>
        <dbReference type="Proteomes" id="UP000292082"/>
    </source>
</evidence>
<keyword evidence="2" id="KW-1185">Reference proteome</keyword>
<evidence type="ECO:0000313" key="1">
    <source>
        <dbReference type="EMBL" id="TBU58941.1"/>
    </source>
</evidence>